<evidence type="ECO:0000259" key="8">
    <source>
        <dbReference type="PROSITE" id="PS50157"/>
    </source>
</evidence>
<keyword evidence="10" id="KW-1185">Reference proteome</keyword>
<evidence type="ECO:0000256" key="4">
    <source>
        <dbReference type="PROSITE-ProRule" id="PRU00042"/>
    </source>
</evidence>
<evidence type="ECO:0000256" key="3">
    <source>
        <dbReference type="ARBA" id="ARBA00023242"/>
    </source>
</evidence>
<dbReference type="Gene3D" id="1.10.10.60">
    <property type="entry name" value="Homeodomain-like"/>
    <property type="match status" value="1"/>
</dbReference>
<dbReference type="Pfam" id="PF05920">
    <property type="entry name" value="Homeobox_KN"/>
    <property type="match status" value="1"/>
</dbReference>
<feature type="region of interest" description="Disordered" evidence="6">
    <location>
        <begin position="385"/>
        <end position="406"/>
    </location>
</feature>
<dbReference type="GO" id="GO:0008270">
    <property type="term" value="F:zinc ion binding"/>
    <property type="evidence" value="ECO:0007669"/>
    <property type="project" value="UniProtKB-KW"/>
</dbReference>
<dbReference type="GO" id="GO:0006355">
    <property type="term" value="P:regulation of DNA-templated transcription"/>
    <property type="evidence" value="ECO:0007669"/>
    <property type="project" value="InterPro"/>
</dbReference>
<feature type="region of interest" description="Disordered" evidence="6">
    <location>
        <begin position="250"/>
        <end position="277"/>
    </location>
</feature>
<dbReference type="Pfam" id="PF03221">
    <property type="entry name" value="HTH_Tnp_Tc5"/>
    <property type="match status" value="1"/>
</dbReference>
<dbReference type="InterPro" id="IPR001356">
    <property type="entry name" value="HD"/>
</dbReference>
<dbReference type="InterPro" id="IPR013087">
    <property type="entry name" value="Znf_C2H2_type"/>
</dbReference>
<dbReference type="PROSITE" id="PS50071">
    <property type="entry name" value="HOMEOBOX_2"/>
    <property type="match status" value="1"/>
</dbReference>
<dbReference type="SUPFAM" id="SSF46689">
    <property type="entry name" value="Homeodomain-like"/>
    <property type="match status" value="1"/>
</dbReference>
<keyword evidence="4" id="KW-0479">Metal-binding</keyword>
<dbReference type="InterPro" id="IPR008422">
    <property type="entry name" value="KN_HD"/>
</dbReference>
<dbReference type="EMBL" id="CP042185">
    <property type="protein sequence ID" value="QDS68039.1"/>
    <property type="molecule type" value="Genomic_DNA"/>
</dbReference>
<dbReference type="PANTHER" id="PTHR11850">
    <property type="entry name" value="HOMEOBOX PROTEIN TRANSCRIPTION FACTORS"/>
    <property type="match status" value="1"/>
</dbReference>
<feature type="compositionally biased region" description="Low complexity" evidence="6">
    <location>
        <begin position="323"/>
        <end position="337"/>
    </location>
</feature>
<keyword evidence="4" id="KW-0862">Zinc</keyword>
<dbReference type="InterPro" id="IPR009057">
    <property type="entry name" value="Homeodomain-like_sf"/>
</dbReference>
<dbReference type="InterPro" id="IPR006600">
    <property type="entry name" value="HTH_CenpB_DNA-bd_dom"/>
</dbReference>
<dbReference type="InterPro" id="IPR050224">
    <property type="entry name" value="TALE_homeobox"/>
</dbReference>
<gene>
    <name evidence="9" type="ORF">FKW77_009659</name>
</gene>
<feature type="DNA-binding region" description="Homeobox" evidence="5">
    <location>
        <begin position="192"/>
        <end position="254"/>
    </location>
</feature>
<feature type="domain" description="C2H2-type" evidence="8">
    <location>
        <begin position="419"/>
        <end position="447"/>
    </location>
</feature>
<accession>A0A517KXC5</accession>
<keyword evidence="1 5" id="KW-0238">DNA-binding</keyword>
<feature type="compositionally biased region" description="Basic residues" evidence="6">
    <location>
        <begin position="393"/>
        <end position="402"/>
    </location>
</feature>
<dbReference type="PROSITE" id="PS50157">
    <property type="entry name" value="ZINC_FINGER_C2H2_2"/>
    <property type="match status" value="1"/>
</dbReference>
<organism evidence="9 10">
    <name type="scientific">Venturia effusa</name>
    <dbReference type="NCBI Taxonomy" id="50376"/>
    <lineage>
        <taxon>Eukaryota</taxon>
        <taxon>Fungi</taxon>
        <taxon>Dikarya</taxon>
        <taxon>Ascomycota</taxon>
        <taxon>Pezizomycotina</taxon>
        <taxon>Dothideomycetes</taxon>
        <taxon>Pleosporomycetidae</taxon>
        <taxon>Venturiales</taxon>
        <taxon>Venturiaceae</taxon>
        <taxon>Venturia</taxon>
    </lineage>
</organism>
<evidence type="ECO:0000259" key="7">
    <source>
        <dbReference type="PROSITE" id="PS50071"/>
    </source>
</evidence>
<dbReference type="AlphaFoldDB" id="A0A517KXC5"/>
<dbReference type="GO" id="GO:0005634">
    <property type="term" value="C:nucleus"/>
    <property type="evidence" value="ECO:0007669"/>
    <property type="project" value="UniProtKB-SubCell"/>
</dbReference>
<name>A0A517KXC5_9PEZI</name>
<keyword evidence="3 5" id="KW-0539">Nucleus</keyword>
<comment type="subcellular location">
    <subcellularLocation>
        <location evidence="5">Nucleus</location>
    </subcellularLocation>
</comment>
<dbReference type="SMART" id="SM00355">
    <property type="entry name" value="ZnF_C2H2"/>
    <property type="match status" value="3"/>
</dbReference>
<dbReference type="Gene3D" id="3.30.160.60">
    <property type="entry name" value="Classic Zinc Finger"/>
    <property type="match status" value="1"/>
</dbReference>
<keyword evidence="2 5" id="KW-0371">Homeobox</keyword>
<dbReference type="PROSITE" id="PS00028">
    <property type="entry name" value="ZINC_FINGER_C2H2_1"/>
    <property type="match status" value="1"/>
</dbReference>
<protein>
    <recommendedName>
        <fullName evidence="11">Homeobox domain-containing protein</fullName>
    </recommendedName>
</protein>
<dbReference type="OrthoDB" id="5399138at2759"/>
<dbReference type="GO" id="GO:0003677">
    <property type="term" value="F:DNA binding"/>
    <property type="evidence" value="ECO:0007669"/>
    <property type="project" value="UniProtKB-UniRule"/>
</dbReference>
<proteinExistence type="predicted"/>
<dbReference type="STRING" id="50376.A0A517KXC5"/>
<evidence type="ECO:0000256" key="2">
    <source>
        <dbReference type="ARBA" id="ARBA00023155"/>
    </source>
</evidence>
<reference evidence="9 10" key="1">
    <citation type="submission" date="2019-07" db="EMBL/GenBank/DDBJ databases">
        <title>Finished genome of Venturia effusa.</title>
        <authorList>
            <person name="Young C.A."/>
            <person name="Cox M.P."/>
            <person name="Ganley A.R.D."/>
            <person name="David W.J."/>
        </authorList>
    </citation>
    <scope>NUCLEOTIDE SEQUENCE [LARGE SCALE GENOMIC DNA]</scope>
    <source>
        <strain evidence="10">albino</strain>
    </source>
</reference>
<keyword evidence="4" id="KW-0863">Zinc-finger</keyword>
<evidence type="ECO:0000256" key="6">
    <source>
        <dbReference type="SAM" id="MobiDB-lite"/>
    </source>
</evidence>
<dbReference type="CDD" id="cd00086">
    <property type="entry name" value="homeodomain"/>
    <property type="match status" value="1"/>
</dbReference>
<dbReference type="Proteomes" id="UP000316270">
    <property type="component" value="Chromosome 1"/>
</dbReference>
<dbReference type="SMART" id="SM00389">
    <property type="entry name" value="HOX"/>
    <property type="match status" value="1"/>
</dbReference>
<sequence length="827" mass="92563">MAQSTPDDSMADFFDFGAGSISIPDEFPALHMQLDEGDFLADLSGTQFDQPSFPACIIHPGEDCLCHTLITDLGLDESQCVIPIEPVPDYANFAAYIPRYSKPEKSCEYCAQKNLQCFFTYDGQKFCSPCSALFRSCSFVDGPRTNAVHMDTLQVVQEDLPMDRGEVTGIAALKSFDRTAFETQAMEDDRPSVRAGTRFPRTAVKILKDWMHQHKDNPYPTEEEKDELQMLTGLKSGQISNWLANTRRRTKIKSRGVSPSIRSPAWPKTSSASTSAAISIPFDKKEIRHNGKTWDRMTPFERWQHSPPENEPASVTDIAQALSTTKSRSQNSSLSSRGPALDSSTGSSFSHRAAPSLVSLETGMSDSLLSSGSLSNLSLESAMSYGSMNSRGRDRRRRRRTAAHPSRNVNAEIAEFRPFQCTFCTDRFRTKYDWSRHEKSLHLSLEKWICAPIGPVLTTSSTGLRQCVYCGEANPTEEHIETHNHRACEEKGMDSRTFYRKDHLRQHLRLVHNCKLSPNMDSWKSEATFIRSRCGFCKQEFTRWQDRVDHLSKHFRAGSQMKDWKGCRGLDAAVAAQVTNAMPPYLIGQEAKSPYPFSASNEATWRQNTRFITAGADLEASILKSPDGDNLVRADETATSAPAITVDNAHAQNIIGYHAQTMMRDAGTYLKDYAPIEPRPYTTADCGQTGSGVSSPRAITCWEILTVRLGQYVKDQSRLGITPSDEMIQKQARWLLYEDDDSWNQTAADNPEWLELFKKAHGLPSTSIGSRVDLDEDLGAQLAEIDFDKFLLSEGIFDPSGEPSALSKEIFDSTRYSSVNEQHCNLY</sequence>
<evidence type="ECO:0000313" key="10">
    <source>
        <dbReference type="Proteomes" id="UP000316270"/>
    </source>
</evidence>
<feature type="domain" description="Homeobox" evidence="7">
    <location>
        <begin position="190"/>
        <end position="253"/>
    </location>
</feature>
<evidence type="ECO:0008006" key="11">
    <source>
        <dbReference type="Google" id="ProtNLM"/>
    </source>
</evidence>
<evidence type="ECO:0000313" key="9">
    <source>
        <dbReference type="EMBL" id="QDS68039.1"/>
    </source>
</evidence>
<evidence type="ECO:0000256" key="5">
    <source>
        <dbReference type="PROSITE-ProRule" id="PRU00108"/>
    </source>
</evidence>
<feature type="region of interest" description="Disordered" evidence="6">
    <location>
        <begin position="323"/>
        <end position="351"/>
    </location>
</feature>
<evidence type="ECO:0000256" key="1">
    <source>
        <dbReference type="ARBA" id="ARBA00023125"/>
    </source>
</evidence>